<proteinExistence type="predicted"/>
<keyword evidence="3" id="KW-1185">Reference proteome</keyword>
<keyword evidence="1" id="KW-1133">Transmembrane helix</keyword>
<keyword evidence="1" id="KW-0472">Membrane</keyword>
<dbReference type="GeneID" id="70135115"/>
<reference evidence="2" key="1">
    <citation type="journal article" date="2021" name="Nat. Commun.">
        <title>Genetic determinants of endophytism in the Arabidopsis root mycobiome.</title>
        <authorList>
            <person name="Mesny F."/>
            <person name="Miyauchi S."/>
            <person name="Thiergart T."/>
            <person name="Pickel B."/>
            <person name="Atanasova L."/>
            <person name="Karlsson M."/>
            <person name="Huettel B."/>
            <person name="Barry K.W."/>
            <person name="Haridas S."/>
            <person name="Chen C."/>
            <person name="Bauer D."/>
            <person name="Andreopoulos W."/>
            <person name="Pangilinan J."/>
            <person name="LaButti K."/>
            <person name="Riley R."/>
            <person name="Lipzen A."/>
            <person name="Clum A."/>
            <person name="Drula E."/>
            <person name="Henrissat B."/>
            <person name="Kohler A."/>
            <person name="Grigoriev I.V."/>
            <person name="Martin F.M."/>
            <person name="Hacquard S."/>
        </authorList>
    </citation>
    <scope>NUCLEOTIDE SEQUENCE</scope>
    <source>
        <strain evidence="2">MPI-SDFR-AT-0073</strain>
    </source>
</reference>
<accession>A0A9P9A2X2</accession>
<dbReference type="EMBL" id="JAGPXC010000001">
    <property type="protein sequence ID" value="KAH6659553.1"/>
    <property type="molecule type" value="Genomic_DNA"/>
</dbReference>
<gene>
    <name evidence="2" type="ORF">BKA67DRAFT_652779</name>
</gene>
<sequence>MPVEPLAGDTIKCSEEGIFRTFDSNRITSFFTLHAISNITFGQTFGFLERDENPFSYIQNLSQFPLVIIVFGVYTELTHILKLLLLKPALPKNINKRGLGCVTGSATDRVRERFVDSPVVQLDILGASMNKGRIQGELGSQAPYPTYS</sequence>
<feature type="transmembrane region" description="Helical" evidence="1">
    <location>
        <begin position="64"/>
        <end position="86"/>
    </location>
</feature>
<dbReference type="RefSeq" id="XP_045963684.1">
    <property type="nucleotide sequence ID" value="XM_046106224.1"/>
</dbReference>
<dbReference type="Proteomes" id="UP000758603">
    <property type="component" value="Unassembled WGS sequence"/>
</dbReference>
<comment type="caution">
    <text evidence="2">The sequence shown here is derived from an EMBL/GenBank/DDBJ whole genome shotgun (WGS) entry which is preliminary data.</text>
</comment>
<evidence type="ECO:0000313" key="3">
    <source>
        <dbReference type="Proteomes" id="UP000758603"/>
    </source>
</evidence>
<keyword evidence="1" id="KW-0812">Transmembrane</keyword>
<evidence type="ECO:0000313" key="2">
    <source>
        <dbReference type="EMBL" id="KAH6659553.1"/>
    </source>
</evidence>
<protein>
    <submittedName>
        <fullName evidence="2">Uncharacterized protein</fullName>
    </submittedName>
</protein>
<evidence type="ECO:0000256" key="1">
    <source>
        <dbReference type="SAM" id="Phobius"/>
    </source>
</evidence>
<dbReference type="AlphaFoldDB" id="A0A9P9A2X2"/>
<organism evidence="2 3">
    <name type="scientific">Truncatella angustata</name>
    <dbReference type="NCBI Taxonomy" id="152316"/>
    <lineage>
        <taxon>Eukaryota</taxon>
        <taxon>Fungi</taxon>
        <taxon>Dikarya</taxon>
        <taxon>Ascomycota</taxon>
        <taxon>Pezizomycotina</taxon>
        <taxon>Sordariomycetes</taxon>
        <taxon>Xylariomycetidae</taxon>
        <taxon>Amphisphaeriales</taxon>
        <taxon>Sporocadaceae</taxon>
        <taxon>Truncatella</taxon>
    </lineage>
</organism>
<name>A0A9P9A2X2_9PEZI</name>